<dbReference type="PIRSF" id="PIRSF000216">
    <property type="entry name" value="NADH_DH_24kDa"/>
    <property type="match status" value="1"/>
</dbReference>
<dbReference type="InterPro" id="IPR028431">
    <property type="entry name" value="NADP_DH_HndA-like"/>
</dbReference>
<keyword evidence="2 7" id="KW-0001">2Fe-2S</keyword>
<keyword evidence="3 7" id="KW-0479">Metal-binding</keyword>
<dbReference type="InterPro" id="IPR041921">
    <property type="entry name" value="NuoE_N"/>
</dbReference>
<accession>A0A662DM57</accession>
<dbReference type="GO" id="GO:0051537">
    <property type="term" value="F:2 iron, 2 sulfur cluster binding"/>
    <property type="evidence" value="ECO:0007669"/>
    <property type="project" value="UniProtKB-KW"/>
</dbReference>
<dbReference type="InterPro" id="IPR002023">
    <property type="entry name" value="NuoE-like"/>
</dbReference>
<dbReference type="PANTHER" id="PTHR43342">
    <property type="entry name" value="NADH-QUINONE OXIDOREDUCTASE, E SUBUNIT"/>
    <property type="match status" value="1"/>
</dbReference>
<evidence type="ECO:0000256" key="7">
    <source>
        <dbReference type="PIRSR" id="PIRSR000216-1"/>
    </source>
</evidence>
<dbReference type="InterPro" id="IPR042128">
    <property type="entry name" value="NuoE_dom"/>
</dbReference>
<dbReference type="PROSITE" id="PS01099">
    <property type="entry name" value="COMPLEX1_24K"/>
    <property type="match status" value="1"/>
</dbReference>
<protein>
    <submittedName>
        <fullName evidence="8">NAD(P)H-dependent oxidoreductase subunit E</fullName>
    </submittedName>
</protein>
<evidence type="ECO:0000313" key="8">
    <source>
        <dbReference type="EMBL" id="RLE15361.1"/>
    </source>
</evidence>
<dbReference type="SUPFAM" id="SSF52833">
    <property type="entry name" value="Thioredoxin-like"/>
    <property type="match status" value="1"/>
</dbReference>
<dbReference type="Pfam" id="PF01257">
    <property type="entry name" value="2Fe-2S_thioredx"/>
    <property type="match status" value="1"/>
</dbReference>
<organism evidence="8 9">
    <name type="scientific">Aerophobetes bacterium</name>
    <dbReference type="NCBI Taxonomy" id="2030807"/>
    <lineage>
        <taxon>Bacteria</taxon>
        <taxon>Candidatus Aerophobota</taxon>
    </lineage>
</organism>
<dbReference type="GO" id="GO:0016491">
    <property type="term" value="F:oxidoreductase activity"/>
    <property type="evidence" value="ECO:0007669"/>
    <property type="project" value="InterPro"/>
</dbReference>
<dbReference type="CDD" id="cd03064">
    <property type="entry name" value="TRX_Fd_NuoE"/>
    <property type="match status" value="1"/>
</dbReference>
<dbReference type="InterPro" id="IPR036249">
    <property type="entry name" value="Thioredoxin-like_sf"/>
</dbReference>
<dbReference type="GO" id="GO:0046872">
    <property type="term" value="F:metal ion binding"/>
    <property type="evidence" value="ECO:0007669"/>
    <property type="project" value="UniProtKB-KW"/>
</dbReference>
<evidence type="ECO:0000256" key="3">
    <source>
        <dbReference type="ARBA" id="ARBA00022723"/>
    </source>
</evidence>
<feature type="binding site" evidence="7">
    <location>
        <position position="140"/>
    </location>
    <ligand>
        <name>[2Fe-2S] cluster</name>
        <dbReference type="ChEBI" id="CHEBI:190135"/>
    </ligand>
</feature>
<dbReference type="Proteomes" id="UP000280417">
    <property type="component" value="Unassembled WGS sequence"/>
</dbReference>
<comment type="cofactor">
    <cofactor evidence="7">
        <name>[2Fe-2S] cluster</name>
        <dbReference type="ChEBI" id="CHEBI:190135"/>
    </cofactor>
    <text evidence="7">Binds 1 [2Fe-2S] cluster.</text>
</comment>
<name>A0A662DM57_UNCAE</name>
<evidence type="ECO:0000256" key="5">
    <source>
        <dbReference type="ARBA" id="ARBA00023014"/>
    </source>
</evidence>
<evidence type="ECO:0000256" key="1">
    <source>
        <dbReference type="ARBA" id="ARBA00010643"/>
    </source>
</evidence>
<gene>
    <name evidence="8" type="ORF">DRJ04_00575</name>
</gene>
<feature type="binding site" evidence="7">
    <location>
        <position position="95"/>
    </location>
    <ligand>
        <name>[2Fe-2S] cluster</name>
        <dbReference type="ChEBI" id="CHEBI:190135"/>
    </ligand>
</feature>
<evidence type="ECO:0000256" key="2">
    <source>
        <dbReference type="ARBA" id="ARBA00022714"/>
    </source>
</evidence>
<reference evidence="8 9" key="1">
    <citation type="submission" date="2018-06" db="EMBL/GenBank/DDBJ databases">
        <title>Extensive metabolic versatility and redundancy in microbially diverse, dynamic hydrothermal sediments.</title>
        <authorList>
            <person name="Dombrowski N."/>
            <person name="Teske A."/>
            <person name="Baker B.J."/>
        </authorList>
    </citation>
    <scope>NUCLEOTIDE SEQUENCE [LARGE SCALE GENOMIC DNA]</scope>
    <source>
        <strain evidence="8">B3_G15</strain>
    </source>
</reference>
<evidence type="ECO:0000256" key="6">
    <source>
        <dbReference type="ARBA" id="ARBA00034078"/>
    </source>
</evidence>
<dbReference type="EMBL" id="QMQA01000007">
    <property type="protein sequence ID" value="RLE15361.1"/>
    <property type="molecule type" value="Genomic_DNA"/>
</dbReference>
<dbReference type="Gene3D" id="1.10.10.1590">
    <property type="entry name" value="NADH-quinone oxidoreductase subunit E"/>
    <property type="match status" value="1"/>
</dbReference>
<dbReference type="PANTHER" id="PTHR43342:SF2">
    <property type="entry name" value="POTENTIAL NAD-REDUCING HYDROGENASE SUBUNIT"/>
    <property type="match status" value="1"/>
</dbReference>
<feature type="binding site" evidence="7">
    <location>
        <position position="100"/>
    </location>
    <ligand>
        <name>[2Fe-2S] cluster</name>
        <dbReference type="ChEBI" id="CHEBI:190135"/>
    </ligand>
</feature>
<dbReference type="FunFam" id="1.10.10.1590:FF:000001">
    <property type="entry name" value="NADH-quinone oxidoreductase subunit E"/>
    <property type="match status" value="1"/>
</dbReference>
<comment type="caution">
    <text evidence="8">The sequence shown here is derived from an EMBL/GenBank/DDBJ whole genome shotgun (WGS) entry which is preliminary data.</text>
</comment>
<sequence length="169" mass="19386">MQNIKTEEKSLTQLTAEEKEKFAEFERWADQYRKKRGALIMLLHRAQQMFGYLPGEVQEYIAQKLNKTLSEVYGVATFYSFFTLFPKGRHTIRVCLGTACYVKGGKKILSSLQKELGIGVRETTSDRRFSIEVNRCMGACALAPVVRIDDDIYARVSASKIPEILSRYR</sequence>
<dbReference type="Gene3D" id="3.40.30.10">
    <property type="entry name" value="Glutaredoxin"/>
    <property type="match status" value="1"/>
</dbReference>
<feature type="binding site" evidence="7">
    <location>
        <position position="136"/>
    </location>
    <ligand>
        <name>[2Fe-2S] cluster</name>
        <dbReference type="ChEBI" id="CHEBI:190135"/>
    </ligand>
</feature>
<proteinExistence type="inferred from homology"/>
<comment type="cofactor">
    <cofactor evidence="6">
        <name>[2Fe-2S] cluster</name>
        <dbReference type="ChEBI" id="CHEBI:190135"/>
    </cofactor>
</comment>
<keyword evidence="5 7" id="KW-0411">Iron-sulfur</keyword>
<dbReference type="AlphaFoldDB" id="A0A662DM57"/>
<comment type="similarity">
    <text evidence="1">Belongs to the complex I 24 kDa subunit family.</text>
</comment>
<dbReference type="FunFam" id="3.40.30.10:FF:000015">
    <property type="entry name" value="NADH-quinone oxidoreductase subunit E"/>
    <property type="match status" value="1"/>
</dbReference>
<evidence type="ECO:0000313" key="9">
    <source>
        <dbReference type="Proteomes" id="UP000280417"/>
    </source>
</evidence>
<keyword evidence="4 7" id="KW-0408">Iron</keyword>
<evidence type="ECO:0000256" key="4">
    <source>
        <dbReference type="ARBA" id="ARBA00023004"/>
    </source>
</evidence>